<dbReference type="GO" id="GO:0005509">
    <property type="term" value="F:calcium ion binding"/>
    <property type="evidence" value="ECO:0007669"/>
    <property type="project" value="UniProtKB-UniRule"/>
</dbReference>
<evidence type="ECO:0000313" key="16">
    <source>
        <dbReference type="Proteomes" id="UP000694400"/>
    </source>
</evidence>
<dbReference type="PROSITE" id="PS00232">
    <property type="entry name" value="CADHERIN_1"/>
    <property type="match status" value="3"/>
</dbReference>
<dbReference type="FunFam" id="2.60.40.60:FF:000002">
    <property type="entry name" value="Protocadherin alpha 2"/>
    <property type="match status" value="1"/>
</dbReference>
<evidence type="ECO:0000256" key="9">
    <source>
        <dbReference type="ARBA" id="ARBA00023136"/>
    </source>
</evidence>
<dbReference type="FunFam" id="2.60.40.60:FF:000004">
    <property type="entry name" value="Protocadherin 1 gamma 2"/>
    <property type="match status" value="1"/>
</dbReference>
<dbReference type="InterPro" id="IPR002126">
    <property type="entry name" value="Cadherin-like_dom"/>
</dbReference>
<reference evidence="15" key="2">
    <citation type="submission" date="2025-08" db="UniProtKB">
        <authorList>
            <consortium name="Ensembl"/>
        </authorList>
    </citation>
    <scope>IDENTIFICATION</scope>
</reference>
<dbReference type="InterPro" id="IPR050174">
    <property type="entry name" value="Protocadherin/Cadherin-CA"/>
</dbReference>
<reference evidence="15" key="1">
    <citation type="submission" date="2019-08" db="EMBL/GenBank/DDBJ databases">
        <title>Three high-quality genomes provides insights into domestication of ducks.</title>
        <authorList>
            <person name="Hou Z.C."/>
            <person name="Zhu F."/>
            <person name="Yin Z.T."/>
            <person name="Zhang F."/>
        </authorList>
    </citation>
    <scope>NUCLEOTIDE SEQUENCE [LARGE SCALE GENOMIC DNA]</scope>
</reference>
<evidence type="ECO:0000256" key="12">
    <source>
        <dbReference type="SAM" id="MobiDB-lite"/>
    </source>
</evidence>
<dbReference type="InterPro" id="IPR013164">
    <property type="entry name" value="Cadherin_N"/>
</dbReference>
<dbReference type="Gene3D" id="2.60.40.60">
    <property type="entry name" value="Cadherins"/>
    <property type="match status" value="6"/>
</dbReference>
<evidence type="ECO:0000259" key="14">
    <source>
        <dbReference type="PROSITE" id="PS50268"/>
    </source>
</evidence>
<evidence type="ECO:0000256" key="10">
    <source>
        <dbReference type="ARBA" id="ARBA00023180"/>
    </source>
</evidence>
<evidence type="ECO:0000313" key="15">
    <source>
        <dbReference type="Ensembl" id="ENSAPLP00020007783.1"/>
    </source>
</evidence>
<dbReference type="Pfam" id="PF16492">
    <property type="entry name" value="Cadherin_C_2"/>
    <property type="match status" value="1"/>
</dbReference>
<dbReference type="InterPro" id="IPR032455">
    <property type="entry name" value="Cadherin_C"/>
</dbReference>
<comment type="subcellular location">
    <subcellularLocation>
        <location evidence="1">Cell membrane</location>
        <topology evidence="1">Single-pass type I membrane protein</topology>
    </subcellularLocation>
</comment>
<dbReference type="InterPro" id="IPR015919">
    <property type="entry name" value="Cadherin-like_sf"/>
</dbReference>
<dbReference type="PRINTS" id="PR00205">
    <property type="entry name" value="CADHERIN"/>
</dbReference>
<dbReference type="FunFam" id="2.60.40.60:FF:000001">
    <property type="entry name" value="Protocadherin alpha 2"/>
    <property type="match status" value="1"/>
</dbReference>
<evidence type="ECO:0000256" key="5">
    <source>
        <dbReference type="ARBA" id="ARBA00022737"/>
    </source>
</evidence>
<proteinExistence type="predicted"/>
<keyword evidence="10" id="KW-0325">Glycoprotein</keyword>
<dbReference type="FunFam" id="2.60.40.60:FF:000018">
    <property type="entry name" value="Protocadherin gamma c3"/>
    <property type="match status" value="1"/>
</dbReference>
<feature type="domain" description="Cadherin" evidence="14">
    <location>
        <begin position="425"/>
        <end position="522"/>
    </location>
</feature>
<evidence type="ECO:0000256" key="7">
    <source>
        <dbReference type="ARBA" id="ARBA00022889"/>
    </source>
</evidence>
<feature type="domain" description="Cadherin" evidence="14">
    <location>
        <begin position="671"/>
        <end position="760"/>
    </location>
</feature>
<keyword evidence="8 13" id="KW-1133">Transmembrane helix</keyword>
<feature type="domain" description="Cadherin" evidence="14">
    <location>
        <begin position="313"/>
        <end position="417"/>
    </location>
</feature>
<feature type="domain" description="Cadherin" evidence="14">
    <location>
        <begin position="204"/>
        <end position="312"/>
    </location>
</feature>
<dbReference type="Pfam" id="PF08266">
    <property type="entry name" value="Cadherin_2"/>
    <property type="match status" value="1"/>
</dbReference>
<dbReference type="PANTHER" id="PTHR24028:SF234">
    <property type="entry name" value="PROTOCADHERIN GAMMA-A3"/>
    <property type="match status" value="1"/>
</dbReference>
<keyword evidence="3 13" id="KW-0812">Transmembrane</keyword>
<dbReference type="CDD" id="cd11304">
    <property type="entry name" value="Cadherin_repeat"/>
    <property type="match status" value="6"/>
</dbReference>
<keyword evidence="7" id="KW-0130">Cell adhesion</keyword>
<feature type="compositionally biased region" description="Low complexity" evidence="12">
    <location>
        <begin position="876"/>
        <end position="890"/>
    </location>
</feature>
<dbReference type="FunFam" id="2.60.40.60:FF:000307">
    <property type="entry name" value="Zgc:123181"/>
    <property type="match status" value="1"/>
</dbReference>
<accession>A0A8B9SKW6</accession>
<dbReference type="GO" id="GO:0007156">
    <property type="term" value="P:homophilic cell adhesion via plasma membrane adhesion molecules"/>
    <property type="evidence" value="ECO:0007669"/>
    <property type="project" value="InterPro"/>
</dbReference>
<keyword evidence="6 11" id="KW-0106">Calcium</keyword>
<evidence type="ECO:0000256" key="13">
    <source>
        <dbReference type="SAM" id="Phobius"/>
    </source>
</evidence>
<dbReference type="PANTHER" id="PTHR24028">
    <property type="entry name" value="CADHERIN-87A"/>
    <property type="match status" value="1"/>
</dbReference>
<evidence type="ECO:0000256" key="1">
    <source>
        <dbReference type="ARBA" id="ARBA00004251"/>
    </source>
</evidence>
<organism evidence="15 16">
    <name type="scientific">Anas platyrhynchos</name>
    <name type="common">Mallard</name>
    <name type="synonym">Anas boschas</name>
    <dbReference type="NCBI Taxonomy" id="8839"/>
    <lineage>
        <taxon>Eukaryota</taxon>
        <taxon>Metazoa</taxon>
        <taxon>Chordata</taxon>
        <taxon>Craniata</taxon>
        <taxon>Vertebrata</taxon>
        <taxon>Euteleostomi</taxon>
        <taxon>Archelosauria</taxon>
        <taxon>Archosauria</taxon>
        <taxon>Dinosauria</taxon>
        <taxon>Saurischia</taxon>
        <taxon>Theropoda</taxon>
        <taxon>Coelurosauria</taxon>
        <taxon>Aves</taxon>
        <taxon>Neognathae</taxon>
        <taxon>Galloanserae</taxon>
        <taxon>Anseriformes</taxon>
        <taxon>Anatidae</taxon>
        <taxon>Anatinae</taxon>
        <taxon>Anas</taxon>
    </lineage>
</organism>
<dbReference type="InterPro" id="IPR020894">
    <property type="entry name" value="Cadherin_CS"/>
</dbReference>
<feature type="domain" description="Cadherin" evidence="14">
    <location>
        <begin position="523"/>
        <end position="632"/>
    </location>
</feature>
<evidence type="ECO:0000256" key="8">
    <source>
        <dbReference type="ARBA" id="ARBA00022989"/>
    </source>
</evidence>
<feature type="transmembrane region" description="Helical" evidence="13">
    <location>
        <begin position="768"/>
        <end position="790"/>
    </location>
</feature>
<keyword evidence="2" id="KW-1003">Cell membrane</keyword>
<evidence type="ECO:0000256" key="3">
    <source>
        <dbReference type="ARBA" id="ARBA00022692"/>
    </source>
</evidence>
<evidence type="ECO:0000256" key="4">
    <source>
        <dbReference type="ARBA" id="ARBA00022729"/>
    </source>
</evidence>
<reference evidence="15" key="3">
    <citation type="submission" date="2025-09" db="UniProtKB">
        <authorList>
            <consortium name="Ensembl"/>
        </authorList>
    </citation>
    <scope>IDENTIFICATION</scope>
</reference>
<keyword evidence="5" id="KW-0677">Repeat</keyword>
<keyword evidence="9 13" id="KW-0472">Membrane</keyword>
<dbReference type="AlphaFoldDB" id="A0A8B9SKW6"/>
<dbReference type="Proteomes" id="UP000694400">
    <property type="component" value="Chromosome 14"/>
</dbReference>
<dbReference type="FunFam" id="2.60.40.60:FF:000248">
    <property type="entry name" value="Protocadherin 10"/>
    <property type="match status" value="1"/>
</dbReference>
<keyword evidence="4" id="KW-0732">Signal</keyword>
<feature type="domain" description="Cadherin" evidence="14">
    <location>
        <begin position="138"/>
        <end position="203"/>
    </location>
</feature>
<dbReference type="SMART" id="SM00112">
    <property type="entry name" value="CA"/>
    <property type="match status" value="6"/>
</dbReference>
<dbReference type="PROSITE" id="PS50268">
    <property type="entry name" value="CADHERIN_2"/>
    <property type="match status" value="6"/>
</dbReference>
<evidence type="ECO:0000256" key="2">
    <source>
        <dbReference type="ARBA" id="ARBA00022475"/>
    </source>
</evidence>
<evidence type="ECO:0000256" key="6">
    <source>
        <dbReference type="ARBA" id="ARBA00022837"/>
    </source>
</evidence>
<dbReference type="Pfam" id="PF00028">
    <property type="entry name" value="Cadherin"/>
    <property type="match status" value="5"/>
</dbReference>
<feature type="region of interest" description="Disordered" evidence="12">
    <location>
        <begin position="876"/>
        <end position="900"/>
    </location>
</feature>
<dbReference type="Ensembl" id="ENSAPLT00020008377.1">
    <property type="protein sequence ID" value="ENSAPLP00020007783.1"/>
    <property type="gene ID" value="ENSAPLG00020005729.1"/>
</dbReference>
<dbReference type="GO" id="GO:0005886">
    <property type="term" value="C:plasma membrane"/>
    <property type="evidence" value="ECO:0007669"/>
    <property type="project" value="UniProtKB-SubCell"/>
</dbReference>
<sequence>MGCERPRGAEPSYIETEGLARAGGGGAGAEKGKRSGNQSENLIRRPRGRVGAAAGSCWRASGGGGAVSEMCAAREGRWGRRQRALLCCVLVAAWEAAWGQLRYSVPEELPKGSFVGDVAKDLALQPATLRDRGARVVSADRTQYFALHANSGHLVTAERLDREQLCDGMQRCVLRCEVIVEGEMKVYEIEVEITDINDNAPSFREAEKELRMSEMTAPGSRFPLVEAHDSDVGVNSLQSYELSGDEHFSLSVQAGADGEKRPELVLAKALDREEAAFHELVLRASDGGEPARTGTARIRVSVLDANDNAPVFSQAVYAVRVPEDMPVGSTLLTLTATDGDEGLYSDVKYSFEKITDKALTIFHLDPETGSIRLLRSLDFEEGDSYEFRVQARDNGELFDTATVSISVSDVNDNAPEISVRSALSEISEDAPPGTVVALLHVQDRDSGANGEVRCSLVGDVPFRLRSSVGSYYSVVTSRELDREEVSEYNVTVWASDGGSPSLRSSAVLALRVLDVNDNAPVFAEARYSARLPENNAEGALVLTVRAWDADWGQNARVRYRLAEGRVRGAPLSSYVSVQAETGALYALRSFDYEEVREVGLWVRAEDGGAPALSSNVSVRLLIVDENDNAPQVLYPPASSSWRRRLARAGRAWSWRRARRSPACWWPRWWQVDADAGQNAWLSYELAKATEPGLFRVGLHSGEVRTARSPLARDAPRHSLVVVVKDQGRPALSATATLTVVLAESVAELLSELGSAAAPAEPGGSLTRWLVLAVAAVSCLFVAFLLLLLALRLRRWRRSQLLPPASGALRGVPASHFVGIDGVRAFLHSYSHEVSLTADSRKSQRRWAADSCCNTLPARPPPDKAAPLLGEDAAGARGAPPDALPVSQSLRTPRRPPSRRLPPFPLIAFPSPFCFPLRCPRMISPY</sequence>
<evidence type="ECO:0000256" key="11">
    <source>
        <dbReference type="PROSITE-ProRule" id="PRU00043"/>
    </source>
</evidence>
<protein>
    <recommendedName>
        <fullName evidence="14">Cadherin domain-containing protein</fullName>
    </recommendedName>
</protein>
<name>A0A8B9SKW6_ANAPL</name>
<feature type="region of interest" description="Disordered" evidence="12">
    <location>
        <begin position="1"/>
        <end position="45"/>
    </location>
</feature>
<dbReference type="SUPFAM" id="SSF49313">
    <property type="entry name" value="Cadherin-like"/>
    <property type="match status" value="6"/>
</dbReference>